<dbReference type="GO" id="GO:0009279">
    <property type="term" value="C:cell outer membrane"/>
    <property type="evidence" value="ECO:0007669"/>
    <property type="project" value="UniProtKB-SubCell"/>
</dbReference>
<evidence type="ECO:0000256" key="3">
    <source>
        <dbReference type="ARBA" id="ARBA00022729"/>
    </source>
</evidence>
<feature type="domain" description="SusD-like N-terminal" evidence="8">
    <location>
        <begin position="74"/>
        <end position="230"/>
    </location>
</feature>
<comment type="similarity">
    <text evidence="2">Belongs to the SusD family.</text>
</comment>
<feature type="signal peptide" evidence="6">
    <location>
        <begin position="1"/>
        <end position="25"/>
    </location>
</feature>
<evidence type="ECO:0000256" key="1">
    <source>
        <dbReference type="ARBA" id="ARBA00004442"/>
    </source>
</evidence>
<evidence type="ECO:0000256" key="2">
    <source>
        <dbReference type="ARBA" id="ARBA00006275"/>
    </source>
</evidence>
<dbReference type="InterPro" id="IPR011990">
    <property type="entry name" value="TPR-like_helical_dom_sf"/>
</dbReference>
<dbReference type="Gene3D" id="1.25.40.390">
    <property type="match status" value="1"/>
</dbReference>
<accession>A0A2P8HNR4</accession>
<evidence type="ECO:0000256" key="5">
    <source>
        <dbReference type="ARBA" id="ARBA00023237"/>
    </source>
</evidence>
<proteinExistence type="inferred from homology"/>
<name>A0A2P8HNR4_CHINA</name>
<feature type="domain" description="RagB/SusD" evidence="7">
    <location>
        <begin position="346"/>
        <end position="481"/>
    </location>
</feature>
<dbReference type="OrthoDB" id="618454at2"/>
<evidence type="ECO:0000256" key="4">
    <source>
        <dbReference type="ARBA" id="ARBA00023136"/>
    </source>
</evidence>
<feature type="chain" id="PRO_5015202408" evidence="6">
    <location>
        <begin position="26"/>
        <end position="520"/>
    </location>
</feature>
<dbReference type="AlphaFoldDB" id="A0A2P8HNR4"/>
<dbReference type="RefSeq" id="WP_106528243.1">
    <property type="nucleotide sequence ID" value="NZ_PYAW01000002.1"/>
</dbReference>
<gene>
    <name evidence="9" type="ORF">CLV51_102677</name>
</gene>
<reference evidence="9 10" key="1">
    <citation type="submission" date="2018-03" db="EMBL/GenBank/DDBJ databases">
        <title>Genomic Encyclopedia of Archaeal and Bacterial Type Strains, Phase II (KMG-II): from individual species to whole genera.</title>
        <authorList>
            <person name="Goeker M."/>
        </authorList>
    </citation>
    <scope>NUCLEOTIDE SEQUENCE [LARGE SCALE GENOMIC DNA]</scope>
    <source>
        <strain evidence="9 10">DSM 24859</strain>
    </source>
</reference>
<evidence type="ECO:0000313" key="10">
    <source>
        <dbReference type="Proteomes" id="UP000240971"/>
    </source>
</evidence>
<dbReference type="PROSITE" id="PS51257">
    <property type="entry name" value="PROKAR_LIPOPROTEIN"/>
    <property type="match status" value="1"/>
</dbReference>
<dbReference type="InterPro" id="IPR033985">
    <property type="entry name" value="SusD-like_N"/>
</dbReference>
<keyword evidence="10" id="KW-1185">Reference proteome</keyword>
<keyword evidence="4" id="KW-0472">Membrane</keyword>
<evidence type="ECO:0000259" key="8">
    <source>
        <dbReference type="Pfam" id="PF14322"/>
    </source>
</evidence>
<dbReference type="InterPro" id="IPR012944">
    <property type="entry name" value="SusD_RagB_dom"/>
</dbReference>
<comment type="caution">
    <text evidence="9">The sequence shown here is derived from an EMBL/GenBank/DDBJ whole genome shotgun (WGS) entry which is preliminary data.</text>
</comment>
<evidence type="ECO:0000313" key="9">
    <source>
        <dbReference type="EMBL" id="PSL47817.1"/>
    </source>
</evidence>
<dbReference type="SUPFAM" id="SSF48452">
    <property type="entry name" value="TPR-like"/>
    <property type="match status" value="1"/>
</dbReference>
<keyword evidence="5" id="KW-0998">Cell outer membrane</keyword>
<evidence type="ECO:0000256" key="6">
    <source>
        <dbReference type="SAM" id="SignalP"/>
    </source>
</evidence>
<dbReference type="Proteomes" id="UP000240971">
    <property type="component" value="Unassembled WGS sequence"/>
</dbReference>
<evidence type="ECO:0000259" key="7">
    <source>
        <dbReference type="Pfam" id="PF07980"/>
    </source>
</evidence>
<sequence length="520" mass="57155">MKRKNFKYILALATGLQLFSSCSNKFLEVAPKGTFLESNYYQNQEQAFNGLIAVYDVLGWQSNGFVTKVGVLDAASDDHYAGGGGSSDIMAFQVMTNWTVTPATGPQEDLWKKGFAGIFRANTLLAKLPGVPMDDNLKKRYAAECKLLRAFYFFDLVRFFKNIPMPLTPIATDNMYNVLQVPPADVYKQIETDLKDVIAEVNLPDQVDRRSEAGRVTKGTAHALLGKVYLYEQKWAEAAAEFKEVNGETPGQLNAKYGYNLVPDFATLWKSDATAKFNSESILEVAFNSVSGGVWSAVGSTDGNLLNIQTGPRNYKRIAADAPDYVSGWSFLVITPELFNAIHYDPRYNATVLNMDSLVKNNIATYDPKAGYMNTGYFLNKFAGRVSNQSKGGGATELNYPQNLYEIRLADTYLMEAEARVKAGEASGAGSRAYALLGAVRARVGLGPVLATLDNIFNERRLELAGEGHRFFDLVRTGKAAAVLGVSRGFVAGKNEILPIPLLELENTKLEQSKEWGGTK</sequence>
<dbReference type="Pfam" id="PF07980">
    <property type="entry name" value="SusD_RagB"/>
    <property type="match status" value="1"/>
</dbReference>
<comment type="subcellular location">
    <subcellularLocation>
        <location evidence="1">Cell outer membrane</location>
    </subcellularLocation>
</comment>
<organism evidence="9 10">
    <name type="scientific">Chitinophaga niastensis</name>
    <dbReference type="NCBI Taxonomy" id="536980"/>
    <lineage>
        <taxon>Bacteria</taxon>
        <taxon>Pseudomonadati</taxon>
        <taxon>Bacteroidota</taxon>
        <taxon>Chitinophagia</taxon>
        <taxon>Chitinophagales</taxon>
        <taxon>Chitinophagaceae</taxon>
        <taxon>Chitinophaga</taxon>
    </lineage>
</organism>
<dbReference type="EMBL" id="PYAW01000002">
    <property type="protein sequence ID" value="PSL47817.1"/>
    <property type="molecule type" value="Genomic_DNA"/>
</dbReference>
<keyword evidence="3 6" id="KW-0732">Signal</keyword>
<dbReference type="Pfam" id="PF14322">
    <property type="entry name" value="SusD-like_3"/>
    <property type="match status" value="1"/>
</dbReference>
<protein>
    <submittedName>
        <fullName evidence="9">Putative outer membrane starch-binding protein</fullName>
    </submittedName>
</protein>